<gene>
    <name evidence="2" type="ordered locus">Tgr7_0378</name>
</gene>
<keyword evidence="3" id="KW-1185">Reference proteome</keyword>
<accession>B8GUW5</accession>
<dbReference type="Proteomes" id="UP000002383">
    <property type="component" value="Chromosome"/>
</dbReference>
<dbReference type="RefSeq" id="WP_012636965.1">
    <property type="nucleotide sequence ID" value="NC_011901.1"/>
</dbReference>
<dbReference type="KEGG" id="tgr:Tgr7_0378"/>
<dbReference type="OrthoDB" id="5778825at2"/>
<evidence type="ECO:0000256" key="1">
    <source>
        <dbReference type="SAM" id="SignalP"/>
    </source>
</evidence>
<dbReference type="SUPFAM" id="SSF50939">
    <property type="entry name" value="Sialidases"/>
    <property type="match status" value="1"/>
</dbReference>
<name>B8GUW5_THISH</name>
<organism evidence="2 3">
    <name type="scientific">Thioalkalivibrio sulfidiphilus (strain HL-EbGR7)</name>
    <dbReference type="NCBI Taxonomy" id="396588"/>
    <lineage>
        <taxon>Bacteria</taxon>
        <taxon>Pseudomonadati</taxon>
        <taxon>Pseudomonadota</taxon>
        <taxon>Gammaproteobacteria</taxon>
        <taxon>Chromatiales</taxon>
        <taxon>Ectothiorhodospiraceae</taxon>
        <taxon>Thioalkalivibrio</taxon>
    </lineage>
</organism>
<evidence type="ECO:0008006" key="4">
    <source>
        <dbReference type="Google" id="ProtNLM"/>
    </source>
</evidence>
<dbReference type="InterPro" id="IPR036278">
    <property type="entry name" value="Sialidase_sf"/>
</dbReference>
<feature type="chain" id="PRO_5002870532" description="Exo-alpha-sialidase" evidence="1">
    <location>
        <begin position="19"/>
        <end position="399"/>
    </location>
</feature>
<dbReference type="HOGENOM" id="CLU_690659_0_0_6"/>
<protein>
    <recommendedName>
        <fullName evidence="4">Exo-alpha-sialidase</fullName>
    </recommendedName>
</protein>
<feature type="signal peptide" evidence="1">
    <location>
        <begin position="1"/>
        <end position="18"/>
    </location>
</feature>
<sequence length="399" mass="42702" precursor="true">MRGGWLAGALLLASPALAEWQFGPDLTVGEAPRGGLFHQLEGTARQHLAVNDEGTVAAAWADNADGSYQVRAAFRAHDEPEFGAAQQLSTGREAYQPVVVAVGGVFLFAWEQDGHVWLRSAGPAGMGPATRIEAMESAEPALAAHPAHGVVAAWARRESGVMRIVSAPVSLDGDGGVRLGEVRPVDAEPAARDQLYPTVAVTDAGVLVGWEDRRHGHTRLYTAFRGHEGAFSDPRLLNDLPQGPRTVEFGAGSGVTRLALAARGDRVAAVWLDKRDFRSGYDVFAALSEDGGASFGPNEMVQDMFGANTPQWRAAVALDPEGLPLAVWDDTRDDTPDLWMSWREDGEWSDDQAVAPGYGTGAHTSPAAAFGADGRLHLLWTSRTAEGWSHLRYTSAERH</sequence>
<evidence type="ECO:0000313" key="2">
    <source>
        <dbReference type="EMBL" id="ACL71476.1"/>
    </source>
</evidence>
<dbReference type="eggNOG" id="ENOG5030D3Y">
    <property type="taxonomic scope" value="Bacteria"/>
</dbReference>
<reference evidence="2 3" key="1">
    <citation type="journal article" date="2011" name="Stand. Genomic Sci.">
        <title>Complete genome sequence of 'Thioalkalivibrio sulfidophilus' HL-EbGr7.</title>
        <authorList>
            <person name="Muyzer G."/>
            <person name="Sorokin D.Y."/>
            <person name="Mavromatis K."/>
            <person name="Lapidus A."/>
            <person name="Clum A."/>
            <person name="Ivanova N."/>
            <person name="Pati A."/>
            <person name="d'Haeseleer P."/>
            <person name="Woyke T."/>
            <person name="Kyrpides N.C."/>
        </authorList>
    </citation>
    <scope>NUCLEOTIDE SEQUENCE [LARGE SCALE GENOMIC DNA]</scope>
    <source>
        <strain evidence="2 3">HL-EbGR7</strain>
    </source>
</reference>
<dbReference type="AlphaFoldDB" id="B8GUW5"/>
<dbReference type="STRING" id="396588.Tgr7_0378"/>
<dbReference type="EMBL" id="CP001339">
    <property type="protein sequence ID" value="ACL71476.1"/>
    <property type="molecule type" value="Genomic_DNA"/>
</dbReference>
<keyword evidence="1" id="KW-0732">Signal</keyword>
<evidence type="ECO:0000313" key="3">
    <source>
        <dbReference type="Proteomes" id="UP000002383"/>
    </source>
</evidence>
<proteinExistence type="predicted"/>